<organism evidence="1 2">
    <name type="scientific">Sinorhizobium kostiense</name>
    <dbReference type="NCBI Taxonomy" id="76747"/>
    <lineage>
        <taxon>Bacteria</taxon>
        <taxon>Pseudomonadati</taxon>
        <taxon>Pseudomonadota</taxon>
        <taxon>Alphaproteobacteria</taxon>
        <taxon>Hyphomicrobiales</taxon>
        <taxon>Rhizobiaceae</taxon>
        <taxon>Sinorhizobium/Ensifer group</taxon>
        <taxon>Sinorhizobium</taxon>
    </lineage>
</organism>
<gene>
    <name evidence="1" type="ORF">J2Z31_001737</name>
</gene>
<reference evidence="1 2" key="1">
    <citation type="submission" date="2021-03" db="EMBL/GenBank/DDBJ databases">
        <title>Genomic Encyclopedia of Type Strains, Phase IV (KMG-IV): sequencing the most valuable type-strain genomes for metagenomic binning, comparative biology and taxonomic classification.</title>
        <authorList>
            <person name="Goeker M."/>
        </authorList>
    </citation>
    <scope>NUCLEOTIDE SEQUENCE [LARGE SCALE GENOMIC DNA]</scope>
    <source>
        <strain evidence="1 2">DSM 13372</strain>
    </source>
</reference>
<dbReference type="RefSeq" id="WP_209601480.1">
    <property type="nucleotide sequence ID" value="NZ_JAGILA010000002.1"/>
</dbReference>
<accession>A0ABS4QYZ5</accession>
<evidence type="ECO:0000313" key="2">
    <source>
        <dbReference type="Proteomes" id="UP000730739"/>
    </source>
</evidence>
<comment type="caution">
    <text evidence="1">The sequence shown here is derived from an EMBL/GenBank/DDBJ whole genome shotgun (WGS) entry which is preliminary data.</text>
</comment>
<protein>
    <submittedName>
        <fullName evidence="1">Uncharacterized protein</fullName>
    </submittedName>
</protein>
<sequence>MIPNRNTLYRRQDGLEMTSQEKLAFLLDIGGLDYKAAASIAQAAPRTIWSYRKPSSTRQVPQAILDRIERYVFERLSAIVAAAGYQLRPVA</sequence>
<dbReference type="EMBL" id="JAGILA010000002">
    <property type="protein sequence ID" value="MBP2235245.1"/>
    <property type="molecule type" value="Genomic_DNA"/>
</dbReference>
<evidence type="ECO:0000313" key="1">
    <source>
        <dbReference type="EMBL" id="MBP2235245.1"/>
    </source>
</evidence>
<keyword evidence="2" id="KW-1185">Reference proteome</keyword>
<name>A0ABS4QYZ5_9HYPH</name>
<dbReference type="Proteomes" id="UP000730739">
    <property type="component" value="Unassembled WGS sequence"/>
</dbReference>
<proteinExistence type="predicted"/>